<accession>A0ABY5S2E2</accession>
<dbReference type="RefSeq" id="WP_258383919.1">
    <property type="nucleotide sequence ID" value="NZ_CP091430.1"/>
</dbReference>
<reference evidence="2" key="1">
    <citation type="submission" date="2022-01" db="EMBL/GenBank/DDBJ databases">
        <title>Paenibacillus spongiae sp. nov., isolated from marine sponge.</title>
        <authorList>
            <person name="Li Z."/>
            <person name="Zhang M."/>
        </authorList>
    </citation>
    <scope>NUCLEOTIDE SEQUENCE</scope>
    <source>
        <strain evidence="2">PHS-Z3</strain>
    </source>
</reference>
<sequence length="88" mass="9970">MGERIKNSYLVVLYSFGAGLMLAIFPFINSPANLIFSLLALVIGIYFFKRFPGIGMRIIFFVVSILFFLIITIIITMVMYVRTNPPIA</sequence>
<feature type="transmembrane region" description="Helical" evidence="1">
    <location>
        <begin position="58"/>
        <end position="81"/>
    </location>
</feature>
<gene>
    <name evidence="2" type="ORF">L1F29_20475</name>
</gene>
<keyword evidence="3" id="KW-1185">Reference proteome</keyword>
<feature type="transmembrane region" description="Helical" evidence="1">
    <location>
        <begin position="7"/>
        <end position="28"/>
    </location>
</feature>
<organism evidence="2 3">
    <name type="scientific">Paenibacillus spongiae</name>
    <dbReference type="NCBI Taxonomy" id="2909671"/>
    <lineage>
        <taxon>Bacteria</taxon>
        <taxon>Bacillati</taxon>
        <taxon>Bacillota</taxon>
        <taxon>Bacilli</taxon>
        <taxon>Bacillales</taxon>
        <taxon>Paenibacillaceae</taxon>
        <taxon>Paenibacillus</taxon>
    </lineage>
</organism>
<evidence type="ECO:0000313" key="3">
    <source>
        <dbReference type="Proteomes" id="UP001057877"/>
    </source>
</evidence>
<name>A0ABY5S2E2_9BACL</name>
<dbReference type="Proteomes" id="UP001057877">
    <property type="component" value="Chromosome"/>
</dbReference>
<dbReference type="EMBL" id="CP091430">
    <property type="protein sequence ID" value="UVI27829.1"/>
    <property type="molecule type" value="Genomic_DNA"/>
</dbReference>
<keyword evidence="1" id="KW-0812">Transmembrane</keyword>
<keyword evidence="1" id="KW-0472">Membrane</keyword>
<keyword evidence="1" id="KW-1133">Transmembrane helix</keyword>
<evidence type="ECO:0000313" key="2">
    <source>
        <dbReference type="EMBL" id="UVI27829.1"/>
    </source>
</evidence>
<proteinExistence type="predicted"/>
<feature type="transmembrane region" description="Helical" evidence="1">
    <location>
        <begin position="34"/>
        <end position="51"/>
    </location>
</feature>
<protein>
    <submittedName>
        <fullName evidence="2">Uncharacterized protein</fullName>
    </submittedName>
</protein>
<evidence type="ECO:0000256" key="1">
    <source>
        <dbReference type="SAM" id="Phobius"/>
    </source>
</evidence>